<evidence type="ECO:0000256" key="3">
    <source>
        <dbReference type="ARBA" id="ARBA00022723"/>
    </source>
</evidence>
<dbReference type="InterPro" id="IPR036909">
    <property type="entry name" value="Cyt_c-like_dom_sf"/>
</dbReference>
<gene>
    <name evidence="9" type="ORF">SOIL9_63510</name>
</gene>
<evidence type="ECO:0000256" key="4">
    <source>
        <dbReference type="ARBA" id="ARBA00022982"/>
    </source>
</evidence>
<keyword evidence="5 6" id="KW-0408">Iron</keyword>
<keyword evidence="3 6" id="KW-0479">Metal-binding</keyword>
<feature type="domain" description="Cytochrome c" evidence="8">
    <location>
        <begin position="25"/>
        <end position="116"/>
    </location>
</feature>
<feature type="region of interest" description="Disordered" evidence="7">
    <location>
        <begin position="45"/>
        <end position="67"/>
    </location>
</feature>
<keyword evidence="1" id="KW-0813">Transport</keyword>
<dbReference type="InterPro" id="IPR008168">
    <property type="entry name" value="Cyt_C_IC"/>
</dbReference>
<dbReference type="RefSeq" id="WP_162666365.1">
    <property type="nucleotide sequence ID" value="NZ_LR593886.1"/>
</dbReference>
<keyword evidence="4" id="KW-0249">Electron transport</keyword>
<dbReference type="Pfam" id="PF13442">
    <property type="entry name" value="Cytochrome_CBB3"/>
    <property type="match status" value="1"/>
</dbReference>
<dbReference type="PROSITE" id="PS51257">
    <property type="entry name" value="PROKAR_LIPOPROTEIN"/>
    <property type="match status" value="1"/>
</dbReference>
<dbReference type="PRINTS" id="PR00605">
    <property type="entry name" value="CYTCHROMECIC"/>
</dbReference>
<dbReference type="KEGG" id="gms:SOIL9_63510"/>
<dbReference type="EMBL" id="LR593886">
    <property type="protein sequence ID" value="VTR91363.1"/>
    <property type="molecule type" value="Genomic_DNA"/>
</dbReference>
<evidence type="ECO:0000256" key="5">
    <source>
        <dbReference type="ARBA" id="ARBA00023004"/>
    </source>
</evidence>
<reference evidence="9 10" key="1">
    <citation type="submission" date="2019-05" db="EMBL/GenBank/DDBJ databases">
        <authorList>
            <consortium name="Science for Life Laboratories"/>
        </authorList>
    </citation>
    <scope>NUCLEOTIDE SEQUENCE [LARGE SCALE GENOMIC DNA]</scope>
    <source>
        <strain evidence="9">Soil9</strain>
    </source>
</reference>
<dbReference type="PROSITE" id="PS51007">
    <property type="entry name" value="CYTC"/>
    <property type="match status" value="1"/>
</dbReference>
<evidence type="ECO:0000256" key="2">
    <source>
        <dbReference type="ARBA" id="ARBA00022617"/>
    </source>
</evidence>
<accession>A0A6P2CR24</accession>
<evidence type="ECO:0000256" key="6">
    <source>
        <dbReference type="PROSITE-ProRule" id="PRU00433"/>
    </source>
</evidence>
<dbReference type="InterPro" id="IPR009056">
    <property type="entry name" value="Cyt_c-like_dom"/>
</dbReference>
<dbReference type="AlphaFoldDB" id="A0A6P2CR24"/>
<dbReference type="Proteomes" id="UP000464178">
    <property type="component" value="Chromosome"/>
</dbReference>
<organism evidence="9 10">
    <name type="scientific">Gemmata massiliana</name>
    <dbReference type="NCBI Taxonomy" id="1210884"/>
    <lineage>
        <taxon>Bacteria</taxon>
        <taxon>Pseudomonadati</taxon>
        <taxon>Planctomycetota</taxon>
        <taxon>Planctomycetia</taxon>
        <taxon>Gemmatales</taxon>
        <taxon>Gemmataceae</taxon>
        <taxon>Gemmata</taxon>
    </lineage>
</organism>
<dbReference type="Gene3D" id="1.10.760.10">
    <property type="entry name" value="Cytochrome c-like domain"/>
    <property type="match status" value="1"/>
</dbReference>
<sequence length="116" mass="12217">MLSRFGIGYVVFVSFSALSGCGQSTPVAEGPKGVYDQHCAKCHAQAGEPGGPPSIGASKGPNLAKIGSEPNRTAAWLADYIRDPRSKKSDSRMPAFGSTLTEDQIRSLAEYLAAKK</sequence>
<dbReference type="GO" id="GO:0009055">
    <property type="term" value="F:electron transfer activity"/>
    <property type="evidence" value="ECO:0007669"/>
    <property type="project" value="InterPro"/>
</dbReference>
<evidence type="ECO:0000259" key="8">
    <source>
        <dbReference type="PROSITE" id="PS51007"/>
    </source>
</evidence>
<keyword evidence="10" id="KW-1185">Reference proteome</keyword>
<name>A0A6P2CR24_9BACT</name>
<evidence type="ECO:0000256" key="7">
    <source>
        <dbReference type="SAM" id="MobiDB-lite"/>
    </source>
</evidence>
<evidence type="ECO:0000256" key="1">
    <source>
        <dbReference type="ARBA" id="ARBA00022448"/>
    </source>
</evidence>
<dbReference type="GO" id="GO:0005506">
    <property type="term" value="F:iron ion binding"/>
    <property type="evidence" value="ECO:0007669"/>
    <property type="project" value="InterPro"/>
</dbReference>
<keyword evidence="2 6" id="KW-0349">Heme</keyword>
<dbReference type="SUPFAM" id="SSF46626">
    <property type="entry name" value="Cytochrome c"/>
    <property type="match status" value="1"/>
</dbReference>
<evidence type="ECO:0000313" key="9">
    <source>
        <dbReference type="EMBL" id="VTR91363.1"/>
    </source>
</evidence>
<protein>
    <submittedName>
        <fullName evidence="9">Cytochrome b:: Cytochrome_CBB3</fullName>
    </submittedName>
</protein>
<dbReference type="GO" id="GO:0020037">
    <property type="term" value="F:heme binding"/>
    <property type="evidence" value="ECO:0007669"/>
    <property type="project" value="InterPro"/>
</dbReference>
<proteinExistence type="predicted"/>
<evidence type="ECO:0000313" key="10">
    <source>
        <dbReference type="Proteomes" id="UP000464178"/>
    </source>
</evidence>